<dbReference type="SUPFAM" id="SSF117074">
    <property type="entry name" value="Hypothetical protein PA1324"/>
    <property type="match status" value="1"/>
</dbReference>
<dbReference type="AlphaFoldDB" id="A0A3B1C050"/>
<protein>
    <recommendedName>
        <fullName evidence="3">SD-repeat containing protein B domain-containing protein</fullName>
    </recommendedName>
</protein>
<evidence type="ECO:0000313" key="2">
    <source>
        <dbReference type="EMBL" id="VAX17138.1"/>
    </source>
</evidence>
<gene>
    <name evidence="2" type="ORF">MNBD_NITROSPINAE03-66</name>
</gene>
<reference evidence="2" key="1">
    <citation type="submission" date="2018-06" db="EMBL/GenBank/DDBJ databases">
        <authorList>
            <person name="Zhirakovskaya E."/>
        </authorList>
    </citation>
    <scope>NUCLEOTIDE SEQUENCE</scope>
</reference>
<dbReference type="PROSITE" id="PS51257">
    <property type="entry name" value="PROKAR_LIPOPROTEIN"/>
    <property type="match status" value="1"/>
</dbReference>
<feature type="compositionally biased region" description="Acidic residues" evidence="1">
    <location>
        <begin position="239"/>
        <end position="258"/>
    </location>
</feature>
<dbReference type="Pfam" id="PF13620">
    <property type="entry name" value="CarboxypepD_reg"/>
    <property type="match status" value="1"/>
</dbReference>
<feature type="compositionally biased region" description="Basic and acidic residues" evidence="1">
    <location>
        <begin position="259"/>
        <end position="273"/>
    </location>
</feature>
<evidence type="ECO:0000256" key="1">
    <source>
        <dbReference type="SAM" id="MobiDB-lite"/>
    </source>
</evidence>
<sequence length="273" mass="28295">MKITEKTKDYLRLALSSLFLLALISLLMACGGGGTVGAVSGGSPDGGNTISGRMTLSSASTARSTSSIITASSDKAYTTATVQLVDSGGNVVYVTTTDENGEFEFNNVTAGDYTMVVIGIKTGETMAQVSVSALEGDDVSLEGAIDTAKTEWTINFVSNDEDSSDLLENDEQMDKVKILAKASGLTLDEVIDMRLSGMGWGEIARKLGVAPGALGLDNDDAFETEQTTGSVDNSVGSSADDDEDSVGSSADDDEDSADESGHDDANDSDKEDD</sequence>
<proteinExistence type="predicted"/>
<name>A0A3B1C050_9ZZZZ</name>
<organism evidence="2">
    <name type="scientific">hydrothermal vent metagenome</name>
    <dbReference type="NCBI Taxonomy" id="652676"/>
    <lineage>
        <taxon>unclassified sequences</taxon>
        <taxon>metagenomes</taxon>
        <taxon>ecological metagenomes</taxon>
    </lineage>
</organism>
<dbReference type="EMBL" id="UOGB01000081">
    <property type="protein sequence ID" value="VAX17138.1"/>
    <property type="molecule type" value="Genomic_DNA"/>
</dbReference>
<evidence type="ECO:0008006" key="3">
    <source>
        <dbReference type="Google" id="ProtNLM"/>
    </source>
</evidence>
<dbReference type="InterPro" id="IPR013783">
    <property type="entry name" value="Ig-like_fold"/>
</dbReference>
<feature type="region of interest" description="Disordered" evidence="1">
    <location>
        <begin position="225"/>
        <end position="273"/>
    </location>
</feature>
<dbReference type="Gene3D" id="2.60.40.10">
    <property type="entry name" value="Immunoglobulins"/>
    <property type="match status" value="1"/>
</dbReference>
<accession>A0A3B1C050</accession>